<organism evidence="4 5">
    <name type="scientific">Zancudomyces culisetae</name>
    <name type="common">Gut fungus</name>
    <name type="synonym">Smittium culisetae</name>
    <dbReference type="NCBI Taxonomy" id="1213189"/>
    <lineage>
        <taxon>Eukaryota</taxon>
        <taxon>Fungi</taxon>
        <taxon>Fungi incertae sedis</taxon>
        <taxon>Zoopagomycota</taxon>
        <taxon>Kickxellomycotina</taxon>
        <taxon>Harpellomycetes</taxon>
        <taxon>Harpellales</taxon>
        <taxon>Legeriomycetaceae</taxon>
        <taxon>Zancudomyces</taxon>
    </lineage>
</organism>
<evidence type="ECO:0000313" key="4">
    <source>
        <dbReference type="EMBL" id="OMH79661.1"/>
    </source>
</evidence>
<feature type="signal peptide" evidence="2">
    <location>
        <begin position="1"/>
        <end position="24"/>
    </location>
</feature>
<evidence type="ECO:0000256" key="1">
    <source>
        <dbReference type="SAM" id="MobiDB-lite"/>
    </source>
</evidence>
<comment type="caution">
    <text evidence="4">The sequence shown here is derived from an EMBL/GenBank/DDBJ whole genome shotgun (WGS) entry which is preliminary data.</text>
</comment>
<accession>A0A1R1PFB3</accession>
<feature type="domain" description="SCP" evidence="3">
    <location>
        <begin position="274"/>
        <end position="381"/>
    </location>
</feature>
<evidence type="ECO:0000256" key="2">
    <source>
        <dbReference type="SAM" id="SignalP"/>
    </source>
</evidence>
<dbReference type="InterPro" id="IPR014044">
    <property type="entry name" value="CAP_dom"/>
</dbReference>
<dbReference type="PANTHER" id="PTHR31157">
    <property type="entry name" value="SCP DOMAIN-CONTAINING PROTEIN"/>
    <property type="match status" value="1"/>
</dbReference>
<proteinExistence type="predicted"/>
<feature type="region of interest" description="Disordered" evidence="1">
    <location>
        <begin position="142"/>
        <end position="198"/>
    </location>
</feature>
<dbReference type="SUPFAM" id="SSF55797">
    <property type="entry name" value="PR-1-like"/>
    <property type="match status" value="1"/>
</dbReference>
<name>A0A1R1PFB3_ZANCU</name>
<dbReference type="Gene3D" id="3.40.33.10">
    <property type="entry name" value="CAP"/>
    <property type="match status" value="1"/>
</dbReference>
<evidence type="ECO:0000259" key="3">
    <source>
        <dbReference type="Pfam" id="PF00188"/>
    </source>
</evidence>
<dbReference type="CDD" id="cd05379">
    <property type="entry name" value="CAP_bacterial"/>
    <property type="match status" value="1"/>
</dbReference>
<dbReference type="AlphaFoldDB" id="A0A1R1PFB3"/>
<dbReference type="PANTHER" id="PTHR31157:SF1">
    <property type="entry name" value="SCP DOMAIN-CONTAINING PROTEIN"/>
    <property type="match status" value="1"/>
</dbReference>
<dbReference type="InterPro" id="IPR035940">
    <property type="entry name" value="CAP_sf"/>
</dbReference>
<keyword evidence="5" id="KW-1185">Reference proteome</keyword>
<sequence>MYASILTRILSLTLVSICISSAFGADNISNTILSTLSKRDVTTVFVVKQIKTAVSTHILASTKTERITNIATVTETIDITTTTRVTNTATVTETETRNITTTTSVVNIVTSTIIATATDTPSSITLSSSDIFSIESKISPTITPTAVTSSTRTSSTAAPSTARSSTAASPTVTSSTRTSSTETPITVNSPTTTSPTAIPTTVVSTTAASSTVIPTIMAPTTATSSVVTSTTVSSSTKGLHSTRPTSTTNTSNVSSTSASTSPASTDLEFTKSLLTLINNLRSTKGLHPMTINEKLINAAKIQSEYQYSIGELTHDNPRFNSILDRFDASGVYCDVAAENTASGSTDPTLLFEAWKNSPGHLENILGNYTTMGAAYYELYSSNEFCK</sequence>
<dbReference type="Proteomes" id="UP000188320">
    <property type="component" value="Unassembled WGS sequence"/>
</dbReference>
<evidence type="ECO:0000313" key="5">
    <source>
        <dbReference type="Proteomes" id="UP000188320"/>
    </source>
</evidence>
<dbReference type="EMBL" id="LSSK01001471">
    <property type="protein sequence ID" value="OMH79661.1"/>
    <property type="molecule type" value="Genomic_DNA"/>
</dbReference>
<feature type="chain" id="PRO_5012864911" description="SCP domain-containing protein" evidence="2">
    <location>
        <begin position="25"/>
        <end position="386"/>
    </location>
</feature>
<gene>
    <name evidence="4" type="ORF">AX774_g6924</name>
</gene>
<feature type="region of interest" description="Disordered" evidence="1">
    <location>
        <begin position="232"/>
        <end position="264"/>
    </location>
</feature>
<dbReference type="Pfam" id="PF00188">
    <property type="entry name" value="CAP"/>
    <property type="match status" value="1"/>
</dbReference>
<dbReference type="OrthoDB" id="568194at2759"/>
<protein>
    <recommendedName>
        <fullName evidence="3">SCP domain-containing protein</fullName>
    </recommendedName>
</protein>
<reference evidence="5" key="1">
    <citation type="submission" date="2017-01" db="EMBL/GenBank/DDBJ databases">
        <authorList>
            <person name="Wang Y."/>
            <person name="White M."/>
            <person name="Kvist S."/>
            <person name="Moncalvo J.-M."/>
        </authorList>
    </citation>
    <scope>NUCLEOTIDE SEQUENCE [LARGE SCALE GENOMIC DNA]</scope>
    <source>
        <strain evidence="5">COL-18-3</strain>
    </source>
</reference>
<keyword evidence="2" id="KW-0732">Signal</keyword>